<feature type="chain" id="PRO_5002489740" description="LamG-like jellyroll fold domain-containing protein" evidence="3">
    <location>
        <begin position="32"/>
        <end position="692"/>
    </location>
</feature>
<dbReference type="PANTHER" id="PTHR41349">
    <property type="match status" value="1"/>
</dbReference>
<evidence type="ECO:0000256" key="3">
    <source>
        <dbReference type="SAM" id="SignalP"/>
    </source>
</evidence>
<reference evidence="5 6" key="1">
    <citation type="submission" date="2013-04" db="EMBL/GenBank/DDBJ databases">
        <title>The Genome Sequence of Parabacteroides gordonii DSM 23371.</title>
        <authorList>
            <consortium name="The Broad Institute Genomics Platform"/>
            <person name="Earl A."/>
            <person name="Ward D."/>
            <person name="Feldgarden M."/>
            <person name="Gevers D."/>
            <person name="Martens E."/>
            <person name="Sakamoto M."/>
            <person name="Benno Y."/>
            <person name="Suzuki N."/>
            <person name="Matsunaga N."/>
            <person name="Koshihara K."/>
            <person name="Seki M."/>
            <person name="Komiya H."/>
            <person name="Walker B."/>
            <person name="Young S."/>
            <person name="Zeng Q."/>
            <person name="Gargeya S."/>
            <person name="Fitzgerald M."/>
            <person name="Haas B."/>
            <person name="Abouelleil A."/>
            <person name="Allen A.W."/>
            <person name="Alvarado L."/>
            <person name="Arachchi H.M."/>
            <person name="Berlin A.M."/>
            <person name="Chapman S.B."/>
            <person name="Gainer-Dewar J."/>
            <person name="Goldberg J."/>
            <person name="Griggs A."/>
            <person name="Gujja S."/>
            <person name="Hansen M."/>
            <person name="Howarth C."/>
            <person name="Imamovic A."/>
            <person name="Ireland A."/>
            <person name="Larimer J."/>
            <person name="McCowan C."/>
            <person name="Murphy C."/>
            <person name="Pearson M."/>
            <person name="Poon T.W."/>
            <person name="Priest M."/>
            <person name="Roberts A."/>
            <person name="Saif S."/>
            <person name="Shea T."/>
            <person name="Sisk P."/>
            <person name="Sykes S."/>
            <person name="Wortman J."/>
            <person name="Nusbaum C."/>
            <person name="Birren B."/>
        </authorList>
    </citation>
    <scope>NUCLEOTIDE SEQUENCE [LARGE SCALE GENOMIC DNA]</scope>
    <source>
        <strain evidence="5 6">MS-1</strain>
    </source>
</reference>
<feature type="signal peptide" evidence="3">
    <location>
        <begin position="1"/>
        <end position="31"/>
    </location>
</feature>
<dbReference type="PATRIC" id="fig|1203610.3.peg.3155"/>
<dbReference type="Gene3D" id="2.60.40.1290">
    <property type="match status" value="2"/>
</dbReference>
<dbReference type="RefSeq" id="WP_044191359.1">
    <property type="nucleotide sequence ID" value="NZ_AUAE01000008.1"/>
</dbReference>
<dbReference type="Gene3D" id="2.60.120.200">
    <property type="match status" value="1"/>
</dbReference>
<keyword evidence="1 3" id="KW-0732">Signal</keyword>
<proteinExistence type="predicted"/>
<keyword evidence="2" id="KW-1015">Disulfide bond</keyword>
<evidence type="ECO:0000313" key="5">
    <source>
        <dbReference type="EMBL" id="KKB55617.1"/>
    </source>
</evidence>
<dbReference type="Gene3D" id="3.60.10.10">
    <property type="entry name" value="Endonuclease/exonuclease/phosphatase"/>
    <property type="match status" value="1"/>
</dbReference>
<sequence>MKYQYYKRPFLEKACFFILFLLCSSVTQSIAQSPGQNLALHLDGKDNNVKTGIRILDAPFTLETWIKGDDTSWKDQEIIFGGGEYSQLNITDYLPLVIEKGKLHSTRADLWSKETLDDQWHHVALTCDGTVTRLYLDGEVADSKPVAVSVLPGALGINESDTTSFGGLMDEVRVWNSALSTEMIREWMGKPLTPTHPQFKTLIAYYNFDDGINDVSVNWVGKGDQAYHIRNGRVDYKGTIPMAYTVVNDNPKFSYTADITQELFNAVVIDSEWDADQGTRDDQILKVRIAVTGNQAPLSLTELSLDLSDMTSLSDISRVHIYYTGKNARSNTRTELFGNGKAPKEKMTFKASKGEIKLTPGINYLLVTADISDKATFSNKIKIKVPSFKLDKTNYIPEISEGLIEKRITCNSSNNPNIVKILQWNIWHGGRHVGNDGQSRIIDLLKASHADIITMQEGYGGQQRFKDSLNYNMQTPALDDNLVLFSRYPLEKIPTDKTFNSNPGKITLPNGRQLLVNACWLRYAYRPEYSCNYPNSGHDPRIWVAEDSIRALVDMKHILEKDTKPYLTDDETPVIIGGDFNSCSHLDWTAAAAPLHYGYGPVPFPTTIYIQSEGYKDSFREINPDEVSRPEGTFAVIYGQLRVSRIDFLFYKGKGIKAISSKIVKTTPEIDDVWASDHAAVLTTFEVSPSSH</sequence>
<protein>
    <recommendedName>
        <fullName evidence="4">LamG-like jellyroll fold domain-containing protein</fullName>
    </recommendedName>
</protein>
<dbReference type="Pfam" id="PF03372">
    <property type="entry name" value="Exo_endo_phos"/>
    <property type="match status" value="1"/>
</dbReference>
<evidence type="ECO:0000259" key="4">
    <source>
        <dbReference type="SMART" id="SM00560"/>
    </source>
</evidence>
<dbReference type="PANTHER" id="PTHR41349:SF1">
    <property type="entry name" value="PROTEIN CBG08683"/>
    <property type="match status" value="1"/>
</dbReference>
<dbReference type="InterPro" id="IPR006558">
    <property type="entry name" value="LamG-like"/>
</dbReference>
<feature type="domain" description="LamG-like jellyroll fold" evidence="4">
    <location>
        <begin position="58"/>
        <end position="182"/>
    </location>
</feature>
<organism evidence="5 6">
    <name type="scientific">Parabacteroides gordonii MS-1 = DSM 23371</name>
    <dbReference type="NCBI Taxonomy" id="1203610"/>
    <lineage>
        <taxon>Bacteria</taxon>
        <taxon>Pseudomonadati</taxon>
        <taxon>Bacteroidota</taxon>
        <taxon>Bacteroidia</taxon>
        <taxon>Bacteroidales</taxon>
        <taxon>Tannerellaceae</taxon>
        <taxon>Parabacteroides</taxon>
    </lineage>
</organism>
<dbReference type="Pfam" id="PF13385">
    <property type="entry name" value="Laminin_G_3"/>
    <property type="match status" value="1"/>
</dbReference>
<dbReference type="InterPro" id="IPR005135">
    <property type="entry name" value="Endo/exonuclease/phosphatase"/>
</dbReference>
<gene>
    <name evidence="5" type="ORF">HMPREF1536_03089</name>
</gene>
<dbReference type="InterPro" id="IPR029456">
    <property type="entry name" value="Sialidase_N"/>
</dbReference>
<keyword evidence="6" id="KW-1185">Reference proteome</keyword>
<dbReference type="HOGENOM" id="CLU_405279_0_0_10"/>
<comment type="caution">
    <text evidence="5">The sequence shown here is derived from an EMBL/GenBank/DDBJ whole genome shotgun (WGS) entry which is preliminary data.</text>
</comment>
<dbReference type="Pfam" id="PF14873">
    <property type="entry name" value="BNR_assoc_N"/>
    <property type="match status" value="1"/>
</dbReference>
<accession>A0A0F5JDU4</accession>
<dbReference type="GO" id="GO:0005975">
    <property type="term" value="P:carbohydrate metabolic process"/>
    <property type="evidence" value="ECO:0007669"/>
    <property type="project" value="UniProtKB-ARBA"/>
</dbReference>
<dbReference type="AlphaFoldDB" id="A0A0F5JDU4"/>
<name>A0A0F5JDU4_9BACT</name>
<dbReference type="SUPFAM" id="SSF56219">
    <property type="entry name" value="DNase I-like"/>
    <property type="match status" value="1"/>
</dbReference>
<dbReference type="STRING" id="1203610.HMPREF1536_03089"/>
<dbReference type="Proteomes" id="UP000033035">
    <property type="component" value="Unassembled WGS sequence"/>
</dbReference>
<dbReference type="EMBL" id="AQHW01000015">
    <property type="protein sequence ID" value="KKB55617.1"/>
    <property type="molecule type" value="Genomic_DNA"/>
</dbReference>
<dbReference type="InterPro" id="IPR036691">
    <property type="entry name" value="Endo/exonu/phosph_ase_sf"/>
</dbReference>
<evidence type="ECO:0000256" key="1">
    <source>
        <dbReference type="ARBA" id="ARBA00022729"/>
    </source>
</evidence>
<dbReference type="SUPFAM" id="SSF49899">
    <property type="entry name" value="Concanavalin A-like lectins/glucanases"/>
    <property type="match status" value="1"/>
</dbReference>
<evidence type="ECO:0000313" key="6">
    <source>
        <dbReference type="Proteomes" id="UP000033035"/>
    </source>
</evidence>
<dbReference type="SMART" id="SM00560">
    <property type="entry name" value="LamGL"/>
    <property type="match status" value="1"/>
</dbReference>
<evidence type="ECO:0000256" key="2">
    <source>
        <dbReference type="ARBA" id="ARBA00023157"/>
    </source>
</evidence>
<dbReference type="GO" id="GO:0004553">
    <property type="term" value="F:hydrolase activity, hydrolyzing O-glycosyl compounds"/>
    <property type="evidence" value="ECO:0007669"/>
    <property type="project" value="UniProtKB-ARBA"/>
</dbReference>
<dbReference type="InterPro" id="IPR013320">
    <property type="entry name" value="ConA-like_dom_sf"/>
</dbReference>